<sequence length="244" mass="26341">MRGVLLDIDDTLLDTRAAFVTALDAVADAYLPHLTTAERAAALDVWRADTHGYYRRHTTGELTADEQRRLRAAELHERFGGPAVDEAFFPAWNGVFREGFEAGWVLHRDVAGLLRWLAGTELAVGLLTNAPLALTRRKLERTGLGEDVPLLVTLDSFGFGKPDARVFLEGCRLLGTSPAETLYVGDELDVDGLGARGAGLRAVWLDRPGARRGGVHLEDPAVAREAGVAVVRGLDELPALLGAV</sequence>
<gene>
    <name evidence="4" type="ORF">SERN_1861</name>
</gene>
<dbReference type="NCBIfam" id="TIGR01549">
    <property type="entry name" value="HAD-SF-IA-v1"/>
    <property type="match status" value="1"/>
</dbReference>
<accession>A0A4Z1DZG5</accession>
<dbReference type="SFLD" id="SFLDG01129">
    <property type="entry name" value="C1.5:_HAD__Beta-PGM__Phosphata"/>
    <property type="match status" value="1"/>
</dbReference>
<dbReference type="EMBL" id="RHPJ01000003">
    <property type="protein sequence ID" value="TGO04268.1"/>
    <property type="molecule type" value="Genomic_DNA"/>
</dbReference>
<dbReference type="Pfam" id="PF00702">
    <property type="entry name" value="Hydrolase"/>
    <property type="match status" value="1"/>
</dbReference>
<organism evidence="4 5">
    <name type="scientific">Serinibacter arcticus</name>
    <dbReference type="NCBI Taxonomy" id="1655435"/>
    <lineage>
        <taxon>Bacteria</taxon>
        <taxon>Bacillati</taxon>
        <taxon>Actinomycetota</taxon>
        <taxon>Actinomycetes</taxon>
        <taxon>Micrococcales</taxon>
        <taxon>Beutenbergiaceae</taxon>
        <taxon>Serinibacter</taxon>
    </lineage>
</organism>
<name>A0A4Z1DZG5_9MICO</name>
<dbReference type="Gene3D" id="3.40.50.1000">
    <property type="entry name" value="HAD superfamily/HAD-like"/>
    <property type="match status" value="1"/>
</dbReference>
<evidence type="ECO:0000313" key="4">
    <source>
        <dbReference type="EMBL" id="TGO04268.1"/>
    </source>
</evidence>
<dbReference type="SUPFAM" id="SSF56784">
    <property type="entry name" value="HAD-like"/>
    <property type="match status" value="1"/>
</dbReference>
<dbReference type="Gene3D" id="1.20.120.1600">
    <property type="match status" value="1"/>
</dbReference>
<comment type="cofactor">
    <cofactor evidence="1">
        <name>Mg(2+)</name>
        <dbReference type="ChEBI" id="CHEBI:18420"/>
    </cofactor>
</comment>
<dbReference type="PANTHER" id="PTHR46470">
    <property type="entry name" value="N-ACYLNEURAMINATE-9-PHOSPHATASE"/>
    <property type="match status" value="1"/>
</dbReference>
<comment type="caution">
    <text evidence="4">The sequence shown here is derived from an EMBL/GenBank/DDBJ whole genome shotgun (WGS) entry which is preliminary data.</text>
</comment>
<evidence type="ECO:0000256" key="1">
    <source>
        <dbReference type="ARBA" id="ARBA00001946"/>
    </source>
</evidence>
<dbReference type="SFLD" id="SFLDS00003">
    <property type="entry name" value="Haloacid_Dehalogenase"/>
    <property type="match status" value="1"/>
</dbReference>
<keyword evidence="5" id="KW-1185">Reference proteome</keyword>
<dbReference type="AlphaFoldDB" id="A0A4Z1DZG5"/>
<evidence type="ECO:0000256" key="2">
    <source>
        <dbReference type="ARBA" id="ARBA00022801"/>
    </source>
</evidence>
<evidence type="ECO:0000313" key="5">
    <source>
        <dbReference type="Proteomes" id="UP000297318"/>
    </source>
</evidence>
<reference evidence="4 5" key="1">
    <citation type="submission" date="2018-11" db="EMBL/GenBank/DDBJ databases">
        <title>Complete genome sequencing of the Actinobacteria Serinibacter sp. K3-2.</title>
        <authorList>
            <person name="Rakitin A.L."/>
            <person name="Beletsky A.V."/>
            <person name="Mardanov A.V."/>
            <person name="Ravin N.V."/>
            <person name="Gromova A.S."/>
            <person name="Filippova S.N."/>
            <person name="Gal'Chenko V.F."/>
        </authorList>
    </citation>
    <scope>NUCLEOTIDE SEQUENCE [LARGE SCALE GENOMIC DNA]</scope>
    <source>
        <strain evidence="4 5">K3-2</strain>
    </source>
</reference>
<keyword evidence="2 4" id="KW-0378">Hydrolase</keyword>
<dbReference type="InterPro" id="IPR023214">
    <property type="entry name" value="HAD_sf"/>
</dbReference>
<keyword evidence="3" id="KW-0460">Magnesium</keyword>
<dbReference type="Proteomes" id="UP000297318">
    <property type="component" value="Unassembled WGS sequence"/>
</dbReference>
<dbReference type="GO" id="GO:0044281">
    <property type="term" value="P:small molecule metabolic process"/>
    <property type="evidence" value="ECO:0007669"/>
    <property type="project" value="UniProtKB-ARBA"/>
</dbReference>
<dbReference type="GO" id="GO:0016787">
    <property type="term" value="F:hydrolase activity"/>
    <property type="evidence" value="ECO:0007669"/>
    <property type="project" value="UniProtKB-KW"/>
</dbReference>
<dbReference type="InterPro" id="IPR036412">
    <property type="entry name" value="HAD-like_sf"/>
</dbReference>
<dbReference type="PRINTS" id="PR00413">
    <property type="entry name" value="HADHALOGNASE"/>
</dbReference>
<dbReference type="InterPro" id="IPR051400">
    <property type="entry name" value="HAD-like_hydrolase"/>
</dbReference>
<protein>
    <submittedName>
        <fullName evidence="4">Putative FMN hydrolase</fullName>
    </submittedName>
</protein>
<dbReference type="PANTHER" id="PTHR46470:SF4">
    <property type="entry name" value="5-AMINO-6-(5-PHOSPHO-D-RIBITYLAMINO)URACIL PHOSPHATASE YIGB"/>
    <property type="match status" value="1"/>
</dbReference>
<proteinExistence type="predicted"/>
<evidence type="ECO:0000256" key="3">
    <source>
        <dbReference type="ARBA" id="ARBA00022842"/>
    </source>
</evidence>
<dbReference type="InterPro" id="IPR006439">
    <property type="entry name" value="HAD-SF_hydro_IA"/>
</dbReference>